<comment type="caution">
    <text evidence="1">The sequence shown here is derived from an EMBL/GenBank/DDBJ whole genome shotgun (WGS) entry which is preliminary data.</text>
</comment>
<dbReference type="EMBL" id="JBHSNC010000007">
    <property type="protein sequence ID" value="MFC5528300.1"/>
    <property type="molecule type" value="Genomic_DNA"/>
</dbReference>
<dbReference type="RefSeq" id="WP_378110127.1">
    <property type="nucleotide sequence ID" value="NZ_JBHSNC010000007.1"/>
</dbReference>
<dbReference type="Gene3D" id="3.10.310.10">
    <property type="entry name" value="Diaminopimelate Epimerase, Chain A, domain 1"/>
    <property type="match status" value="1"/>
</dbReference>
<gene>
    <name evidence="1" type="ORF">ACFPQ4_02385</name>
</gene>
<dbReference type="Proteomes" id="UP001596108">
    <property type="component" value="Unassembled WGS sequence"/>
</dbReference>
<name>A0ABW0QU04_9BACL</name>
<keyword evidence="2" id="KW-1185">Reference proteome</keyword>
<reference evidence="2" key="1">
    <citation type="journal article" date="2019" name="Int. J. Syst. Evol. Microbiol.">
        <title>The Global Catalogue of Microorganisms (GCM) 10K type strain sequencing project: providing services to taxonomists for standard genome sequencing and annotation.</title>
        <authorList>
            <consortium name="The Broad Institute Genomics Platform"/>
            <consortium name="The Broad Institute Genome Sequencing Center for Infectious Disease"/>
            <person name="Wu L."/>
            <person name="Ma J."/>
        </authorList>
    </citation>
    <scope>NUCLEOTIDE SEQUENCE [LARGE SCALE GENOMIC DNA]</scope>
    <source>
        <strain evidence="2">CGMCC 1.18578</strain>
    </source>
</reference>
<organism evidence="1 2">
    <name type="scientific">Cohnella yongneupensis</name>
    <dbReference type="NCBI Taxonomy" id="425006"/>
    <lineage>
        <taxon>Bacteria</taxon>
        <taxon>Bacillati</taxon>
        <taxon>Bacillota</taxon>
        <taxon>Bacilli</taxon>
        <taxon>Bacillales</taxon>
        <taxon>Paenibacillaceae</taxon>
        <taxon>Cohnella</taxon>
    </lineage>
</organism>
<accession>A0ABW0QU04</accession>
<evidence type="ECO:0000313" key="1">
    <source>
        <dbReference type="EMBL" id="MFC5528300.1"/>
    </source>
</evidence>
<evidence type="ECO:0000313" key="2">
    <source>
        <dbReference type="Proteomes" id="UP001596108"/>
    </source>
</evidence>
<evidence type="ECO:0008006" key="3">
    <source>
        <dbReference type="Google" id="ProtNLM"/>
    </source>
</evidence>
<proteinExistence type="predicted"/>
<dbReference type="SUPFAM" id="SSF54506">
    <property type="entry name" value="Diaminopimelate epimerase-like"/>
    <property type="match status" value="1"/>
</dbReference>
<protein>
    <recommendedName>
        <fullName evidence="3">PhzF family phenazine biosynthesis protein</fullName>
    </recommendedName>
</protein>
<sequence>MKVYHIDAFSKTPGMGNPAGVVVDADLKLPYSSKRLTYEA</sequence>